<evidence type="ECO:0000313" key="4">
    <source>
        <dbReference type="Proteomes" id="UP001501444"/>
    </source>
</evidence>
<dbReference type="Proteomes" id="UP001501444">
    <property type="component" value="Unassembled WGS sequence"/>
</dbReference>
<sequence>MPLSPSSFRSRVSRVSRTLAPRSRRTATVEAPALAALTGGGEHDDWSIERVLAERAIEPLFQPIVELHSLRPVGVEALARGPAGSRLWHPRPLFAAAVAAGRLAELDTLCAERALELARAAAAPPPLVFVNAEPAVVDQPPSARLLELMTSDPPFRIVVEYTERSLAARPAALLQLAAAIQSHGHGLALDDVGADPMSLAFLPLLEPEVVKLDLQLLRAPHSPRTVEVVAAVHAVAERTGALIVAEGIETEDDLANARALGANWGQGLLFGGPAPLAPFDEAGIADTADLGSASLLRPSRPGLHLPSGTPFEAAAARGKARQGTAAAFAAHMDHLLRRAHQDHGAGAVVLASCTDAETALSWLPSLRGLAERAAFVGLVAPLDPAAVGPGVRFAAGPGAEVEECAAVVIAPRYAAALCGRGGHESIAFAHTEDRALVASIARIVLQQLPR</sequence>
<dbReference type="SMART" id="SM00052">
    <property type="entry name" value="EAL"/>
    <property type="match status" value="1"/>
</dbReference>
<gene>
    <name evidence="3" type="ORF">GCM10010170_018350</name>
</gene>
<feature type="compositionally biased region" description="Low complexity" evidence="1">
    <location>
        <begin position="1"/>
        <end position="17"/>
    </location>
</feature>
<dbReference type="PANTHER" id="PTHR33121">
    <property type="entry name" value="CYCLIC DI-GMP PHOSPHODIESTERASE PDEF"/>
    <property type="match status" value="1"/>
</dbReference>
<evidence type="ECO:0000256" key="1">
    <source>
        <dbReference type="SAM" id="MobiDB-lite"/>
    </source>
</evidence>
<dbReference type="Gene3D" id="3.20.20.450">
    <property type="entry name" value="EAL domain"/>
    <property type="match status" value="1"/>
</dbReference>
<organism evidence="3 4">
    <name type="scientific">Dactylosporangium salmoneum</name>
    <dbReference type="NCBI Taxonomy" id="53361"/>
    <lineage>
        <taxon>Bacteria</taxon>
        <taxon>Bacillati</taxon>
        <taxon>Actinomycetota</taxon>
        <taxon>Actinomycetes</taxon>
        <taxon>Micromonosporales</taxon>
        <taxon>Micromonosporaceae</taxon>
        <taxon>Dactylosporangium</taxon>
    </lineage>
</organism>
<keyword evidence="4" id="KW-1185">Reference proteome</keyword>
<feature type="region of interest" description="Disordered" evidence="1">
    <location>
        <begin position="1"/>
        <end position="24"/>
    </location>
</feature>
<comment type="caution">
    <text evidence="3">The sequence shown here is derived from an EMBL/GenBank/DDBJ whole genome shotgun (WGS) entry which is preliminary data.</text>
</comment>
<dbReference type="SUPFAM" id="SSF141868">
    <property type="entry name" value="EAL domain-like"/>
    <property type="match status" value="1"/>
</dbReference>
<dbReference type="InterPro" id="IPR001633">
    <property type="entry name" value="EAL_dom"/>
</dbReference>
<evidence type="ECO:0000313" key="3">
    <source>
        <dbReference type="EMBL" id="GAA2337344.1"/>
    </source>
</evidence>
<dbReference type="CDD" id="cd01948">
    <property type="entry name" value="EAL"/>
    <property type="match status" value="1"/>
</dbReference>
<dbReference type="PROSITE" id="PS50883">
    <property type="entry name" value="EAL"/>
    <property type="match status" value="1"/>
</dbReference>
<dbReference type="Pfam" id="PF00563">
    <property type="entry name" value="EAL"/>
    <property type="match status" value="1"/>
</dbReference>
<dbReference type="InterPro" id="IPR035919">
    <property type="entry name" value="EAL_sf"/>
</dbReference>
<dbReference type="InterPro" id="IPR050706">
    <property type="entry name" value="Cyclic-di-GMP_PDE-like"/>
</dbReference>
<evidence type="ECO:0000259" key="2">
    <source>
        <dbReference type="PROSITE" id="PS50883"/>
    </source>
</evidence>
<feature type="domain" description="EAL" evidence="2">
    <location>
        <begin position="41"/>
        <end position="287"/>
    </location>
</feature>
<name>A0ABN3FTW4_9ACTN</name>
<accession>A0ABN3FTW4</accession>
<dbReference type="EMBL" id="BAAARV010000016">
    <property type="protein sequence ID" value="GAA2337344.1"/>
    <property type="molecule type" value="Genomic_DNA"/>
</dbReference>
<reference evidence="3 4" key="1">
    <citation type="journal article" date="2019" name="Int. J. Syst. Evol. Microbiol.">
        <title>The Global Catalogue of Microorganisms (GCM) 10K type strain sequencing project: providing services to taxonomists for standard genome sequencing and annotation.</title>
        <authorList>
            <consortium name="The Broad Institute Genomics Platform"/>
            <consortium name="The Broad Institute Genome Sequencing Center for Infectious Disease"/>
            <person name="Wu L."/>
            <person name="Ma J."/>
        </authorList>
    </citation>
    <scope>NUCLEOTIDE SEQUENCE [LARGE SCALE GENOMIC DNA]</scope>
    <source>
        <strain evidence="3 4">JCM 3272</strain>
    </source>
</reference>
<protein>
    <recommendedName>
        <fullName evidence="2">EAL domain-containing protein</fullName>
    </recommendedName>
</protein>
<dbReference type="PANTHER" id="PTHR33121:SF76">
    <property type="entry name" value="SIGNALING PROTEIN"/>
    <property type="match status" value="1"/>
</dbReference>
<proteinExistence type="predicted"/>